<evidence type="ECO:0000259" key="4">
    <source>
        <dbReference type="Pfam" id="PF00535"/>
    </source>
</evidence>
<evidence type="ECO:0000256" key="1">
    <source>
        <dbReference type="ARBA" id="ARBA00006739"/>
    </source>
</evidence>
<reference evidence="6" key="1">
    <citation type="submission" date="2016-10" db="EMBL/GenBank/DDBJ databases">
        <authorList>
            <person name="Varghese N."/>
            <person name="Submissions S."/>
        </authorList>
    </citation>
    <scope>NUCLEOTIDE SEQUENCE [LARGE SCALE GENOMIC DNA]</scope>
    <source>
        <strain evidence="6">DSM 21857</strain>
    </source>
</reference>
<dbReference type="InterPro" id="IPR029044">
    <property type="entry name" value="Nucleotide-diphossugar_trans"/>
</dbReference>
<dbReference type="SUPFAM" id="SSF53448">
    <property type="entry name" value="Nucleotide-diphospho-sugar transferases"/>
    <property type="match status" value="1"/>
</dbReference>
<organism evidence="5 6">
    <name type="scientific">Aquamicrobium aerolatum DSM 21857</name>
    <dbReference type="NCBI Taxonomy" id="1121003"/>
    <lineage>
        <taxon>Bacteria</taxon>
        <taxon>Pseudomonadati</taxon>
        <taxon>Pseudomonadota</taxon>
        <taxon>Alphaproteobacteria</taxon>
        <taxon>Hyphomicrobiales</taxon>
        <taxon>Phyllobacteriaceae</taxon>
        <taxon>Aerobium</taxon>
    </lineage>
</organism>
<gene>
    <name evidence="5" type="ORF">SAMN03080618_03192</name>
</gene>
<dbReference type="Gene3D" id="3.90.550.10">
    <property type="entry name" value="Spore Coat Polysaccharide Biosynthesis Protein SpsA, Chain A"/>
    <property type="match status" value="1"/>
</dbReference>
<proteinExistence type="inferred from homology"/>
<protein>
    <submittedName>
        <fullName evidence="5">Rhamnosyltransferase</fullName>
    </submittedName>
</protein>
<dbReference type="STRING" id="1121003.SAMN03080618_03192"/>
<keyword evidence="2" id="KW-0328">Glycosyltransferase</keyword>
<dbReference type="Proteomes" id="UP000242763">
    <property type="component" value="Unassembled WGS sequence"/>
</dbReference>
<accession>A0A1I3RX41</accession>
<dbReference type="Pfam" id="PF00535">
    <property type="entry name" value="Glycos_transf_2"/>
    <property type="match status" value="1"/>
</dbReference>
<dbReference type="NCBIfam" id="TIGR01556">
    <property type="entry name" value="rhamnosyltran"/>
    <property type="match status" value="1"/>
</dbReference>
<comment type="similarity">
    <text evidence="1">Belongs to the glycosyltransferase 2 family.</text>
</comment>
<dbReference type="EMBL" id="FORF01000024">
    <property type="protein sequence ID" value="SFJ51143.1"/>
    <property type="molecule type" value="Genomic_DNA"/>
</dbReference>
<evidence type="ECO:0000313" key="5">
    <source>
        <dbReference type="EMBL" id="SFJ51143.1"/>
    </source>
</evidence>
<dbReference type="CDD" id="cd02526">
    <property type="entry name" value="GT2_RfbF_like"/>
    <property type="match status" value="1"/>
</dbReference>
<evidence type="ECO:0000256" key="3">
    <source>
        <dbReference type="ARBA" id="ARBA00022679"/>
    </source>
</evidence>
<name>A0A1I3RX41_9HYPH</name>
<dbReference type="PANTHER" id="PTHR43179:SF12">
    <property type="entry name" value="GALACTOFURANOSYLTRANSFERASE GLFT2"/>
    <property type="match status" value="1"/>
</dbReference>
<dbReference type="InterPro" id="IPR006446">
    <property type="entry name" value="RhaTrfase"/>
</dbReference>
<evidence type="ECO:0000256" key="2">
    <source>
        <dbReference type="ARBA" id="ARBA00022676"/>
    </source>
</evidence>
<dbReference type="OrthoDB" id="9771846at2"/>
<keyword evidence="6" id="KW-1185">Reference proteome</keyword>
<dbReference type="InterPro" id="IPR001173">
    <property type="entry name" value="Glyco_trans_2-like"/>
</dbReference>
<dbReference type="PANTHER" id="PTHR43179">
    <property type="entry name" value="RHAMNOSYLTRANSFERASE WBBL"/>
    <property type="match status" value="1"/>
</dbReference>
<keyword evidence="3 5" id="KW-0808">Transferase</keyword>
<sequence>MNTLAGSREAANVCGVIVTYQPTAEMLEALVHAVLPQLTRLVIVDNGSDFDFSTLREATTTELIELGENFGIAHAQNVGIEHARRHSAEFVLLMDQDSVPAADMVERLLTAEQGLSRSGHMVAAVGPSYLDERQGETAPFVYLDGLQLKRRLKAPGEDITEADFLIASGCLIPMKALDAIGPMAAELFIDYVDIEWGLRARQLGYRSYGVYPARMMHALGDEWVQFRDRRVPVHSPLRHYYHARNAIWLARRPWISAQWRFVLLWRVVRQSLFFSVFVPQRLRHAKMMSLGIWHGLRNRMGRK</sequence>
<feature type="domain" description="Glycosyltransferase 2-like" evidence="4">
    <location>
        <begin position="16"/>
        <end position="110"/>
    </location>
</feature>
<dbReference type="AlphaFoldDB" id="A0A1I3RX41"/>
<dbReference type="GO" id="GO:0016757">
    <property type="term" value="F:glycosyltransferase activity"/>
    <property type="evidence" value="ECO:0007669"/>
    <property type="project" value="UniProtKB-KW"/>
</dbReference>
<evidence type="ECO:0000313" key="6">
    <source>
        <dbReference type="Proteomes" id="UP000242763"/>
    </source>
</evidence>
<dbReference type="RefSeq" id="WP_091524376.1">
    <property type="nucleotide sequence ID" value="NZ_FORF01000024.1"/>
</dbReference>